<dbReference type="EMBL" id="UZAF01000170">
    <property type="protein sequence ID" value="VDO04975.1"/>
    <property type="molecule type" value="Genomic_DNA"/>
</dbReference>
<dbReference type="STRING" id="6290.A0A0N4VSL7"/>
<dbReference type="InterPro" id="IPR050951">
    <property type="entry name" value="Retrovirus_Pol_polyprotein"/>
</dbReference>
<dbReference type="Gene3D" id="3.10.10.10">
    <property type="entry name" value="HIV Type 1 Reverse Transcriptase, subunit A, domain 1"/>
    <property type="match status" value="1"/>
</dbReference>
<organism evidence="3">
    <name type="scientific">Haemonchus placei</name>
    <name type="common">Barber's pole worm</name>
    <dbReference type="NCBI Taxonomy" id="6290"/>
    <lineage>
        <taxon>Eukaryota</taxon>
        <taxon>Metazoa</taxon>
        <taxon>Ecdysozoa</taxon>
        <taxon>Nematoda</taxon>
        <taxon>Chromadorea</taxon>
        <taxon>Rhabditida</taxon>
        <taxon>Rhabditina</taxon>
        <taxon>Rhabditomorpha</taxon>
        <taxon>Strongyloidea</taxon>
        <taxon>Trichostrongylidae</taxon>
        <taxon>Haemonchus</taxon>
    </lineage>
</organism>
<dbReference type="PANTHER" id="PTHR37984">
    <property type="entry name" value="PROTEIN CBG26694"/>
    <property type="match status" value="1"/>
</dbReference>
<dbReference type="AlphaFoldDB" id="A0A0N4VSL7"/>
<evidence type="ECO:0000313" key="1">
    <source>
        <dbReference type="EMBL" id="VDO04975.1"/>
    </source>
</evidence>
<proteinExistence type="predicted"/>
<dbReference type="WBParaSite" id="HPLM_0000028401-mRNA-1">
    <property type="protein sequence ID" value="HPLM_0000028401-mRNA-1"/>
    <property type="gene ID" value="HPLM_0000028401"/>
</dbReference>
<dbReference type="OMA" id="GANTREP"/>
<reference evidence="3" key="1">
    <citation type="submission" date="2017-02" db="UniProtKB">
        <authorList>
            <consortium name="WormBaseParasite"/>
        </authorList>
    </citation>
    <scope>IDENTIFICATION</scope>
</reference>
<dbReference type="Proteomes" id="UP000268014">
    <property type="component" value="Unassembled WGS sequence"/>
</dbReference>
<evidence type="ECO:0000313" key="3">
    <source>
        <dbReference type="WBParaSite" id="HPLM_0000028401-mRNA-1"/>
    </source>
</evidence>
<gene>
    <name evidence="1" type="ORF">HPLM_LOCUS285</name>
</gene>
<dbReference type="Gene3D" id="3.30.70.270">
    <property type="match status" value="1"/>
</dbReference>
<dbReference type="InterPro" id="IPR043502">
    <property type="entry name" value="DNA/RNA_pol_sf"/>
</dbReference>
<dbReference type="OrthoDB" id="5843452at2759"/>
<dbReference type="InterPro" id="IPR043128">
    <property type="entry name" value="Rev_trsase/Diguanyl_cyclase"/>
</dbReference>
<reference evidence="1 2" key="2">
    <citation type="submission" date="2018-11" db="EMBL/GenBank/DDBJ databases">
        <authorList>
            <consortium name="Pathogen Informatics"/>
        </authorList>
    </citation>
    <scope>NUCLEOTIDE SEQUENCE [LARGE SCALE GENOMIC DNA]</scope>
    <source>
        <strain evidence="1 2">MHpl1</strain>
    </source>
</reference>
<protein>
    <submittedName>
        <fullName evidence="3">UBX domain-containing protein</fullName>
    </submittedName>
</protein>
<name>A0A0N4VSL7_HAEPC</name>
<sequence length="128" mass="14220">MQCIQIRTRHKDQSDTLARPRCSSCRQEKAPVLFAYFASLDEEVLSSLDYSASAAPIVVVRKPNVTLRLCADFSTRFSGLNNALMLSQHPVLTPDDVFTKLNSGTTFAQIDSADAIFKSESMTRRSSQ</sequence>
<evidence type="ECO:0000313" key="2">
    <source>
        <dbReference type="Proteomes" id="UP000268014"/>
    </source>
</evidence>
<dbReference type="SUPFAM" id="SSF56672">
    <property type="entry name" value="DNA/RNA polymerases"/>
    <property type="match status" value="1"/>
</dbReference>
<keyword evidence="2" id="KW-1185">Reference proteome</keyword>
<accession>A0A0N4VSL7</accession>
<dbReference type="PANTHER" id="PTHR37984:SF5">
    <property type="entry name" value="PROTEIN NYNRIN-LIKE"/>
    <property type="match status" value="1"/>
</dbReference>